<protein>
    <submittedName>
        <fullName evidence="3">Mannosyltransferase</fullName>
    </submittedName>
</protein>
<evidence type="ECO:0000259" key="2">
    <source>
        <dbReference type="Pfam" id="PF00534"/>
    </source>
</evidence>
<dbReference type="PANTHER" id="PTHR46401">
    <property type="entry name" value="GLYCOSYLTRANSFERASE WBBK-RELATED"/>
    <property type="match status" value="1"/>
</dbReference>
<gene>
    <name evidence="3" type="ORF">St703_05530</name>
</gene>
<keyword evidence="1 3" id="KW-0808">Transferase</keyword>
<reference evidence="3 4" key="1">
    <citation type="submission" date="2019-09" db="EMBL/GenBank/DDBJ databases">
        <title>Complete genome sequence of Sporolactobacillus terrae 70-3.</title>
        <authorList>
            <person name="Tanaka N."/>
            <person name="Shiwa Y."/>
            <person name="Fujita N."/>
            <person name="Tanasupawat S."/>
        </authorList>
    </citation>
    <scope>NUCLEOTIDE SEQUENCE [LARGE SCALE GENOMIC DNA]</scope>
    <source>
        <strain evidence="3 4">70-3</strain>
    </source>
</reference>
<evidence type="ECO:0000313" key="3">
    <source>
        <dbReference type="EMBL" id="BBN97848.1"/>
    </source>
</evidence>
<feature type="domain" description="Glycosyl transferase family 1" evidence="2">
    <location>
        <begin position="211"/>
        <end position="356"/>
    </location>
</feature>
<dbReference type="InterPro" id="IPR001296">
    <property type="entry name" value="Glyco_trans_1"/>
</dbReference>
<keyword evidence="3" id="KW-0328">Glycosyltransferase</keyword>
<organism evidence="3 4">
    <name type="scientific">Sporolactobacillus terrae</name>
    <dbReference type="NCBI Taxonomy" id="269673"/>
    <lineage>
        <taxon>Bacteria</taxon>
        <taxon>Bacillati</taxon>
        <taxon>Bacillota</taxon>
        <taxon>Bacilli</taxon>
        <taxon>Bacillales</taxon>
        <taxon>Sporolactobacillaceae</taxon>
        <taxon>Sporolactobacillus</taxon>
    </lineage>
</organism>
<evidence type="ECO:0000313" key="4">
    <source>
        <dbReference type="Proteomes" id="UP000326951"/>
    </source>
</evidence>
<accession>A0A5K7WYZ2</accession>
<evidence type="ECO:0000256" key="1">
    <source>
        <dbReference type="ARBA" id="ARBA00022679"/>
    </source>
</evidence>
<dbReference type="SUPFAM" id="SSF53756">
    <property type="entry name" value="UDP-Glycosyltransferase/glycogen phosphorylase"/>
    <property type="match status" value="1"/>
</dbReference>
<proteinExistence type="predicted"/>
<dbReference type="GO" id="GO:0016757">
    <property type="term" value="F:glycosyltransferase activity"/>
    <property type="evidence" value="ECO:0007669"/>
    <property type="project" value="UniProtKB-KW"/>
</dbReference>
<dbReference type="Gene3D" id="3.40.50.2000">
    <property type="entry name" value="Glycogen Phosphorylase B"/>
    <property type="match status" value="1"/>
</dbReference>
<dbReference type="PANTHER" id="PTHR46401:SF2">
    <property type="entry name" value="GLYCOSYLTRANSFERASE WBBK-RELATED"/>
    <property type="match status" value="1"/>
</dbReference>
<dbReference type="EMBL" id="AP021853">
    <property type="protein sequence ID" value="BBN97848.1"/>
    <property type="molecule type" value="Genomic_DNA"/>
</dbReference>
<dbReference type="Pfam" id="PF00534">
    <property type="entry name" value="Glycos_transf_1"/>
    <property type="match status" value="1"/>
</dbReference>
<dbReference type="RefSeq" id="WP_152080214.1">
    <property type="nucleotide sequence ID" value="NZ_AP021853.1"/>
</dbReference>
<dbReference type="GO" id="GO:0009103">
    <property type="term" value="P:lipopolysaccharide biosynthetic process"/>
    <property type="evidence" value="ECO:0007669"/>
    <property type="project" value="TreeGrafter"/>
</dbReference>
<name>A0A5K7WYZ2_9BACL</name>
<sequence length="384" mass="45008">MKILYDLLCTQPIDGSKFHGGGEYGKAIFERLIKERKYDIQIDVFFNKKVYLDDWLINLINTEKLNVKNIKNEKELNTLLDTEQYSLFYTALPVNYPNLIIPKKTKYIGTIHGLRSIEMPYDKIKNKYDKGIKNNLKNILLSTVLHYDKLRSFYLNRKIKQIENIVCKLDTVITVSEYSKYSMLYYLKNIENDKIKVLYTPQKYVDFNKTEKENKYGNFVLLISADRWIKNAIRAIEALDKLYFEKKLKFKCVIVGKIPHQCFSKVSCPHMFLQIDYASSEILEQLYRDAKLFIYPTLNEGFGMPPLEAMKYNTKVTASAVTSVSEILGDSVLYFNPYDINEIAIKILQSLDSKEYDGITRYKKIFEKQEKDQTKLVDLLLLSD</sequence>
<dbReference type="AlphaFoldDB" id="A0A5K7WYZ2"/>
<dbReference type="Proteomes" id="UP000326951">
    <property type="component" value="Chromosome"/>
</dbReference>